<sequence length="221" mass="22522">MATERQVLAFDLPGHGGSLSVRAGGAGSMAKAVGQVLQERGIPRFHLVGHSMGGAVGALLGLRQPESVASLTLLAPGGFAPAINGALLRHYAAADDHETMAVVLRVMCGPGHSVDRCGVAALLEARAPAEARAALAAILDVILVDAAGRTQGVLPVDALGALALPITVLWGDADPILPVAQADGLPANVQARKLSETGHMLVEERPRDVLSPICETIARAG</sequence>
<keyword evidence="3" id="KW-1185">Reference proteome</keyword>
<dbReference type="EMBL" id="JACHEJ010000001">
    <property type="protein sequence ID" value="MBB6178449.1"/>
    <property type="molecule type" value="Genomic_DNA"/>
</dbReference>
<reference evidence="2 3" key="1">
    <citation type="submission" date="2020-08" db="EMBL/GenBank/DDBJ databases">
        <title>Genomic Encyclopedia of Type Strains, Phase IV (KMG-IV): sequencing the most valuable type-strain genomes for metagenomic binning, comparative biology and taxonomic classification.</title>
        <authorList>
            <person name="Goeker M."/>
        </authorList>
    </citation>
    <scope>NUCLEOTIDE SEQUENCE [LARGE SCALE GENOMIC DNA]</scope>
    <source>
        <strain evidence="2 3">DSM 102134</strain>
    </source>
</reference>
<evidence type="ECO:0000259" key="1">
    <source>
        <dbReference type="Pfam" id="PF00561"/>
    </source>
</evidence>
<accession>A0A7W9YUB8</accession>
<protein>
    <submittedName>
        <fullName evidence="2">Pyruvate dehydrogenase E2 component (Dihydrolipoamide acetyltransferase)</fullName>
        <ecNumber evidence="2">2.3.1.12</ecNumber>
    </submittedName>
</protein>
<proteinExistence type="predicted"/>
<evidence type="ECO:0000313" key="2">
    <source>
        <dbReference type="EMBL" id="MBB6178449.1"/>
    </source>
</evidence>
<dbReference type="InterPro" id="IPR029058">
    <property type="entry name" value="AB_hydrolase_fold"/>
</dbReference>
<dbReference type="GO" id="GO:0004742">
    <property type="term" value="F:dihydrolipoyllysine-residue acetyltransferase activity"/>
    <property type="evidence" value="ECO:0007669"/>
    <property type="project" value="UniProtKB-EC"/>
</dbReference>
<organism evidence="2 3">
    <name type="scientific">Pseudorhizobium flavum</name>
    <dbReference type="NCBI Taxonomy" id="1335061"/>
    <lineage>
        <taxon>Bacteria</taxon>
        <taxon>Pseudomonadati</taxon>
        <taxon>Pseudomonadota</taxon>
        <taxon>Alphaproteobacteria</taxon>
        <taxon>Hyphomicrobiales</taxon>
        <taxon>Rhizobiaceae</taxon>
        <taxon>Rhizobium/Agrobacterium group</taxon>
        <taxon>Pseudorhizobium</taxon>
    </lineage>
</organism>
<evidence type="ECO:0000313" key="3">
    <source>
        <dbReference type="Proteomes" id="UP000535501"/>
    </source>
</evidence>
<comment type="caution">
    <text evidence="2">The sequence shown here is derived from an EMBL/GenBank/DDBJ whole genome shotgun (WGS) entry which is preliminary data.</text>
</comment>
<dbReference type="PRINTS" id="PR00111">
    <property type="entry name" value="ABHYDROLASE"/>
</dbReference>
<dbReference type="GO" id="GO:0016020">
    <property type="term" value="C:membrane"/>
    <property type="evidence" value="ECO:0007669"/>
    <property type="project" value="TreeGrafter"/>
</dbReference>
<keyword evidence="2" id="KW-0670">Pyruvate</keyword>
<dbReference type="PANTHER" id="PTHR43798">
    <property type="entry name" value="MONOACYLGLYCEROL LIPASE"/>
    <property type="match status" value="1"/>
</dbReference>
<dbReference type="Proteomes" id="UP000535501">
    <property type="component" value="Unassembled WGS sequence"/>
</dbReference>
<dbReference type="Gene3D" id="3.40.50.1820">
    <property type="entry name" value="alpha/beta hydrolase"/>
    <property type="match status" value="1"/>
</dbReference>
<name>A0A7W9YUB8_9HYPH</name>
<keyword evidence="2" id="KW-0808">Transferase</keyword>
<dbReference type="AlphaFoldDB" id="A0A7W9YUB8"/>
<feature type="domain" description="AB hydrolase-1" evidence="1">
    <location>
        <begin position="5"/>
        <end position="206"/>
    </location>
</feature>
<dbReference type="InterPro" id="IPR050266">
    <property type="entry name" value="AB_hydrolase_sf"/>
</dbReference>
<dbReference type="Pfam" id="PF00561">
    <property type="entry name" value="Abhydrolase_1"/>
    <property type="match status" value="1"/>
</dbReference>
<dbReference type="SUPFAM" id="SSF53474">
    <property type="entry name" value="alpha/beta-Hydrolases"/>
    <property type="match status" value="1"/>
</dbReference>
<gene>
    <name evidence="2" type="ORF">HNQ75_000392</name>
</gene>
<dbReference type="PANTHER" id="PTHR43798:SF33">
    <property type="entry name" value="HYDROLASE, PUTATIVE (AFU_ORTHOLOGUE AFUA_2G14860)-RELATED"/>
    <property type="match status" value="1"/>
</dbReference>
<dbReference type="InterPro" id="IPR000073">
    <property type="entry name" value="AB_hydrolase_1"/>
</dbReference>
<dbReference type="EC" id="2.3.1.12" evidence="2"/>
<keyword evidence="2" id="KW-0012">Acyltransferase</keyword>